<dbReference type="EMBL" id="JAASRS010000001">
    <property type="protein sequence ID" value="NIK15579.1"/>
    <property type="molecule type" value="Genomic_DNA"/>
</dbReference>
<gene>
    <name evidence="2" type="ORF">BDD39_002089</name>
</gene>
<feature type="domain" description="Hydantoinase B/oxoprolinase" evidence="1">
    <location>
        <begin position="53"/>
        <end position="614"/>
    </location>
</feature>
<proteinExistence type="predicted"/>
<sequence>MAIDVNKREQELVEKFLKETTLFLGPTPELMQDHTLAPITEREIEAIRKVNNPSVLSVARSKMQAGTNEAFEMLEQIGAAPGAKWGDLVCGIFTAKGDLSIVSSGGVLIFAGCTQYGVKYIVQNWLNDPEVGVKPGDIFYYNDARYGGVHNTDQNLILPVFHEGELIAWIVTVVHEGENGAIEPGGMPSAAEQVYDQGLMISPVKVGENYKFYKDLVTYFQNSVREPKLQLVDMKAKLHAALRIEQRIKETIEEYGVDAVIAVLRKTLDDTVEEVKRRISQWPDGKVRMMGIADSTLRENLMIKVNLELTKKGDELTLDFRGSSPEFANRPNNSVTSAMKGMLAQLFLSFVWPDLPRNQAVLAPMKFIIDEHSIYNASYDVPNAQSMMTFFPAFTVTQAALAKFLYSSPEKATKVVAPWYNMIRTCIYGGVTQHGETVGNLCADLNGMPGGAREGLDGEHAIAPIFAPMAEQGEQELIEEEVPIMQLSRRLMKDNQGFGKYRGGQGYQMFITQKDSDFFGFMSTTIGSKYPSTYGIFGGYGCPTYPLCKIKGVNIFEIMKNEPEKMVYTTEEIMNNRPFENATYTTHHFGMQFELAEEGEIYIYTQGAGGGYGDVLDRDPKLVIKDVEEDLISQETANNIYKVFYDPETLVLDVEKTEEARRQEREARKKRGVPYREFVKNWVTDEPPAHLPFYGCWKEREVIYAGSPDNKMTEGNLKAVWLPNPKDVRIAQLEAELEALKNKQKQ</sequence>
<dbReference type="RefSeq" id="WP_166910522.1">
    <property type="nucleotide sequence ID" value="NZ_JAASRS010000001.1"/>
</dbReference>
<dbReference type="GO" id="GO:0017168">
    <property type="term" value="F:5-oxoprolinase (ATP-hydrolyzing) activity"/>
    <property type="evidence" value="ECO:0007669"/>
    <property type="project" value="TreeGrafter"/>
</dbReference>
<dbReference type="GO" id="GO:0006749">
    <property type="term" value="P:glutathione metabolic process"/>
    <property type="evidence" value="ECO:0007669"/>
    <property type="project" value="TreeGrafter"/>
</dbReference>
<dbReference type="InterPro" id="IPR003692">
    <property type="entry name" value="Hydantoinase_B"/>
</dbReference>
<evidence type="ECO:0000259" key="1">
    <source>
        <dbReference type="Pfam" id="PF02538"/>
    </source>
</evidence>
<evidence type="ECO:0000313" key="3">
    <source>
        <dbReference type="Proteomes" id="UP000532769"/>
    </source>
</evidence>
<dbReference type="Proteomes" id="UP000532769">
    <property type="component" value="Unassembled WGS sequence"/>
</dbReference>
<organism evidence="2 3">
    <name type="scientific">Saccharococcus thermophilus</name>
    <dbReference type="NCBI Taxonomy" id="29396"/>
    <lineage>
        <taxon>Bacteria</taxon>
        <taxon>Bacillati</taxon>
        <taxon>Bacillota</taxon>
        <taxon>Bacilli</taxon>
        <taxon>Bacillales</taxon>
        <taxon>Anoxybacillaceae</taxon>
        <taxon>Saccharococcus</taxon>
    </lineage>
</organism>
<protein>
    <submittedName>
        <fullName evidence="2">N-methylhydantoinase B/oxoprolinase/acetone carboxylase alpha subunit</fullName>
    </submittedName>
</protein>
<dbReference type="AlphaFoldDB" id="A0A846MIX3"/>
<comment type="caution">
    <text evidence="2">The sequence shown here is derived from an EMBL/GenBank/DDBJ whole genome shotgun (WGS) entry which is preliminary data.</text>
</comment>
<dbReference type="Pfam" id="PF02538">
    <property type="entry name" value="Hydantoinase_B"/>
    <property type="match status" value="1"/>
</dbReference>
<dbReference type="GO" id="GO:0005829">
    <property type="term" value="C:cytosol"/>
    <property type="evidence" value="ECO:0007669"/>
    <property type="project" value="TreeGrafter"/>
</dbReference>
<evidence type="ECO:0000313" key="2">
    <source>
        <dbReference type="EMBL" id="NIK15579.1"/>
    </source>
</evidence>
<dbReference type="PANTHER" id="PTHR11365">
    <property type="entry name" value="5-OXOPROLINASE RELATED"/>
    <property type="match status" value="1"/>
</dbReference>
<name>A0A846MIX3_9BACL</name>
<dbReference type="PANTHER" id="PTHR11365:SF23">
    <property type="entry name" value="HYPOTHETICAL 5-OXOPROLINASE (EUROFUNG)-RELATED"/>
    <property type="match status" value="1"/>
</dbReference>
<dbReference type="InterPro" id="IPR045079">
    <property type="entry name" value="Oxoprolinase-like"/>
</dbReference>
<keyword evidence="3" id="KW-1185">Reference proteome</keyword>
<reference evidence="2 3" key="1">
    <citation type="submission" date="2020-03" db="EMBL/GenBank/DDBJ databases">
        <title>Genomic Encyclopedia of Archaeal and Bacterial Type Strains, Phase II (KMG-II): from individual species to whole genera.</title>
        <authorList>
            <person name="Goeker M."/>
        </authorList>
    </citation>
    <scope>NUCLEOTIDE SEQUENCE [LARGE SCALE GENOMIC DNA]</scope>
    <source>
        <strain evidence="2 3">DSM 4749</strain>
    </source>
</reference>
<accession>A0A846MIX3</accession>